<dbReference type="Pfam" id="PF05036">
    <property type="entry name" value="SPOR"/>
    <property type="match status" value="1"/>
</dbReference>
<dbReference type="Proteomes" id="UP000292120">
    <property type="component" value="Unassembled WGS sequence"/>
</dbReference>
<reference evidence="4 5" key="1">
    <citation type="submission" date="2019-02" db="EMBL/GenBank/DDBJ databases">
        <title>Aquabacterium sp. strain KMB7.</title>
        <authorList>
            <person name="Chen W.-M."/>
        </authorList>
    </citation>
    <scope>NUCLEOTIDE SEQUENCE [LARGE SCALE GENOMIC DNA]</scope>
    <source>
        <strain evidence="4 5">KMB7</strain>
    </source>
</reference>
<evidence type="ECO:0000256" key="1">
    <source>
        <dbReference type="SAM" id="MobiDB-lite"/>
    </source>
</evidence>
<keyword evidence="2" id="KW-0812">Transmembrane</keyword>
<proteinExistence type="predicted"/>
<dbReference type="PROSITE" id="PS51724">
    <property type="entry name" value="SPOR"/>
    <property type="match status" value="1"/>
</dbReference>
<dbReference type="InterPro" id="IPR052521">
    <property type="entry name" value="Cell_div_SPOR-domain"/>
</dbReference>
<dbReference type="PANTHER" id="PTHR38687:SF1">
    <property type="entry name" value="CELL DIVISION PROTEIN DEDD"/>
    <property type="match status" value="1"/>
</dbReference>
<gene>
    <name evidence="4" type="ORF">EYS42_12540</name>
</gene>
<comment type="caution">
    <text evidence="4">The sequence shown here is derived from an EMBL/GenBank/DDBJ whole genome shotgun (WGS) entry which is preliminary data.</text>
</comment>
<evidence type="ECO:0000256" key="2">
    <source>
        <dbReference type="SAM" id="Phobius"/>
    </source>
</evidence>
<dbReference type="RefSeq" id="WP_130968531.1">
    <property type="nucleotide sequence ID" value="NZ_SIXI01000005.1"/>
</dbReference>
<feature type="compositionally biased region" description="Low complexity" evidence="1">
    <location>
        <begin position="87"/>
        <end position="113"/>
    </location>
</feature>
<feature type="transmembrane region" description="Helical" evidence="2">
    <location>
        <begin position="16"/>
        <end position="38"/>
    </location>
</feature>
<keyword evidence="2" id="KW-0472">Membrane</keyword>
<dbReference type="GO" id="GO:0032506">
    <property type="term" value="P:cytokinetic process"/>
    <property type="evidence" value="ECO:0007669"/>
    <property type="project" value="TreeGrafter"/>
</dbReference>
<feature type="domain" description="SPOR" evidence="3">
    <location>
        <begin position="156"/>
        <end position="235"/>
    </location>
</feature>
<accession>A0A4Q9GW34</accession>
<sequence>MQTQQGQRQQRQRGGFFLGMIVGLLIGLAMALAVALYVTKAPLPFIDKVPQRTADQDAAEAEHNKNWDPNAPLYGNNPAKPKPVPPAASEAVSTQAPEAASAPAPASAASAAPKAEKAADKAKAAEKAADKASGAASGARNPAAILSGEPVSSGGAADALTYYVQAGAYASSAEAEQQRAKLSMMGMEARVSEREVNGRTMYRVRLGPFSQKELADQTRVTLSGNGVESALVRVQK</sequence>
<dbReference type="InterPro" id="IPR007730">
    <property type="entry name" value="SPOR-like_dom"/>
</dbReference>
<dbReference type="OrthoDB" id="7063246at2"/>
<organism evidence="4 5">
    <name type="scientific">Aquabacterium lacunae</name>
    <dbReference type="NCBI Taxonomy" id="2528630"/>
    <lineage>
        <taxon>Bacteria</taxon>
        <taxon>Pseudomonadati</taxon>
        <taxon>Pseudomonadota</taxon>
        <taxon>Betaproteobacteria</taxon>
        <taxon>Burkholderiales</taxon>
        <taxon>Aquabacterium</taxon>
    </lineage>
</organism>
<dbReference type="AlphaFoldDB" id="A0A4Q9GW34"/>
<feature type="region of interest" description="Disordered" evidence="1">
    <location>
        <begin position="54"/>
        <end position="126"/>
    </location>
</feature>
<protein>
    <recommendedName>
        <fullName evidence="3">SPOR domain-containing protein</fullName>
    </recommendedName>
</protein>
<evidence type="ECO:0000259" key="3">
    <source>
        <dbReference type="PROSITE" id="PS51724"/>
    </source>
</evidence>
<evidence type="ECO:0000313" key="5">
    <source>
        <dbReference type="Proteomes" id="UP000292120"/>
    </source>
</evidence>
<dbReference type="InterPro" id="IPR036680">
    <property type="entry name" value="SPOR-like_sf"/>
</dbReference>
<dbReference type="Gene3D" id="3.30.70.1070">
    <property type="entry name" value="Sporulation related repeat"/>
    <property type="match status" value="1"/>
</dbReference>
<evidence type="ECO:0000313" key="4">
    <source>
        <dbReference type="EMBL" id="TBO29235.1"/>
    </source>
</evidence>
<dbReference type="EMBL" id="SIXI01000005">
    <property type="protein sequence ID" value="TBO29235.1"/>
    <property type="molecule type" value="Genomic_DNA"/>
</dbReference>
<feature type="compositionally biased region" description="Basic and acidic residues" evidence="1">
    <location>
        <begin position="114"/>
        <end position="126"/>
    </location>
</feature>
<keyword evidence="5" id="KW-1185">Reference proteome</keyword>
<dbReference type="PANTHER" id="PTHR38687">
    <property type="entry name" value="CELL DIVISION PROTEIN DEDD-RELATED"/>
    <property type="match status" value="1"/>
</dbReference>
<name>A0A4Q9GW34_9BURK</name>
<dbReference type="GO" id="GO:0042834">
    <property type="term" value="F:peptidoglycan binding"/>
    <property type="evidence" value="ECO:0007669"/>
    <property type="project" value="InterPro"/>
</dbReference>
<dbReference type="SUPFAM" id="SSF110997">
    <property type="entry name" value="Sporulation related repeat"/>
    <property type="match status" value="1"/>
</dbReference>
<keyword evidence="2" id="KW-1133">Transmembrane helix</keyword>
<dbReference type="GO" id="GO:0032153">
    <property type="term" value="C:cell division site"/>
    <property type="evidence" value="ECO:0007669"/>
    <property type="project" value="TreeGrafter"/>
</dbReference>
<dbReference type="GO" id="GO:0030428">
    <property type="term" value="C:cell septum"/>
    <property type="evidence" value="ECO:0007669"/>
    <property type="project" value="TreeGrafter"/>
</dbReference>